<dbReference type="GO" id="GO:0003723">
    <property type="term" value="F:RNA binding"/>
    <property type="evidence" value="ECO:0007669"/>
    <property type="project" value="InterPro"/>
</dbReference>
<dbReference type="InterPro" id="IPR003954">
    <property type="entry name" value="RRM_euk-type"/>
</dbReference>
<dbReference type="EMBL" id="CP031517">
    <property type="protein sequence ID" value="QOS40276.1"/>
    <property type="molecule type" value="Genomic_DNA"/>
</dbReference>
<organism evidence="2 4">
    <name type="scientific">Treponema rectale</name>
    <dbReference type="NCBI Taxonomy" id="744512"/>
    <lineage>
        <taxon>Bacteria</taxon>
        <taxon>Pseudomonadati</taxon>
        <taxon>Spirochaetota</taxon>
        <taxon>Spirochaetia</taxon>
        <taxon>Spirochaetales</taxon>
        <taxon>Treponemataceae</taxon>
        <taxon>Treponema</taxon>
    </lineage>
</organism>
<dbReference type="Gene3D" id="3.30.70.330">
    <property type="match status" value="1"/>
</dbReference>
<dbReference type="InterPro" id="IPR050441">
    <property type="entry name" value="RBM"/>
</dbReference>
<evidence type="ECO:0000313" key="5">
    <source>
        <dbReference type="Proteomes" id="UP000593591"/>
    </source>
</evidence>
<keyword evidence="4" id="KW-1185">Reference proteome</keyword>
<dbReference type="InterPro" id="IPR012677">
    <property type="entry name" value="Nucleotide-bd_a/b_plait_sf"/>
</dbReference>
<dbReference type="SMART" id="SM00361">
    <property type="entry name" value="RRM_1"/>
    <property type="match status" value="1"/>
</dbReference>
<dbReference type="InterPro" id="IPR000504">
    <property type="entry name" value="RRM_dom"/>
</dbReference>
<dbReference type="PANTHER" id="PTHR48034">
    <property type="entry name" value="TRANSFORMER-2 SEX-DETERMINING PROTEIN-RELATED"/>
    <property type="match status" value="1"/>
</dbReference>
<dbReference type="PROSITE" id="PS50102">
    <property type="entry name" value="RRM"/>
    <property type="match status" value="1"/>
</dbReference>
<dbReference type="Proteomes" id="UP000578697">
    <property type="component" value="Unassembled WGS sequence"/>
</dbReference>
<dbReference type="Pfam" id="PF00076">
    <property type="entry name" value="RRM_1"/>
    <property type="match status" value="1"/>
</dbReference>
<evidence type="ECO:0000259" key="1">
    <source>
        <dbReference type="PROSITE" id="PS50102"/>
    </source>
</evidence>
<name>A0A840S658_9SPIR</name>
<dbReference type="Proteomes" id="UP000593591">
    <property type="component" value="Chromosome"/>
</dbReference>
<evidence type="ECO:0000313" key="4">
    <source>
        <dbReference type="Proteomes" id="UP000578697"/>
    </source>
</evidence>
<reference evidence="2 4" key="2">
    <citation type="submission" date="2020-08" db="EMBL/GenBank/DDBJ databases">
        <title>Genomic Encyclopedia of Type Strains, Phase IV (KMG-IV): sequencing the most valuable type-strain genomes for metagenomic binning, comparative biology and taxonomic classification.</title>
        <authorList>
            <person name="Goeker M."/>
        </authorList>
    </citation>
    <scope>NUCLEOTIDE SEQUENCE [LARGE SCALE GENOMIC DNA]</scope>
    <source>
        <strain evidence="2 4">DSM 103679</strain>
    </source>
</reference>
<dbReference type="EMBL" id="JACHFR010000001">
    <property type="protein sequence ID" value="MBB5218009.1"/>
    <property type="molecule type" value="Genomic_DNA"/>
</dbReference>
<dbReference type="RefSeq" id="WP_184651445.1">
    <property type="nucleotide sequence ID" value="NZ_JACHFR010000001.1"/>
</dbReference>
<evidence type="ECO:0000313" key="3">
    <source>
        <dbReference type="EMBL" id="QOS40276.1"/>
    </source>
</evidence>
<evidence type="ECO:0000313" key="2">
    <source>
        <dbReference type="EMBL" id="MBB5218009.1"/>
    </source>
</evidence>
<reference evidence="3 5" key="1">
    <citation type="submission" date="2018-08" db="EMBL/GenBank/DDBJ databases">
        <title>The first complete genome of Treponema rectale (CHPAT), a commensal spirochete of the bovine rectum.</title>
        <authorList>
            <person name="Staton G.J."/>
            <person name="Clegg S.R."/>
            <person name="Carter S.D."/>
            <person name="Radford A.D."/>
            <person name="Darby A."/>
            <person name="Hall N."/>
            <person name="Birtles R.J."/>
            <person name="Evans N.J."/>
        </authorList>
    </citation>
    <scope>NUCLEOTIDE SEQUENCE [LARGE SCALE GENOMIC DNA]</scope>
    <source>
        <strain evidence="3 5">CHPA</strain>
    </source>
</reference>
<feature type="domain" description="RRM" evidence="1">
    <location>
        <begin position="3"/>
        <end position="81"/>
    </location>
</feature>
<accession>A0A840S658</accession>
<dbReference type="KEGG" id="trc:DYE49_07330"/>
<dbReference type="AlphaFoldDB" id="A0A840S658"/>
<protein>
    <submittedName>
        <fullName evidence="2">RNA recognition motif-containing protein</fullName>
    </submittedName>
    <submittedName>
        <fullName evidence="3">RNA-binding protein</fullName>
    </submittedName>
</protein>
<sequence>MAKKVYAGNLNFITTEESLNAAFSKFGQVNSAVLIKDRDTNQSKGFGFVEFENDEDADRAIAAMNGKEFDGRKIRVSVAEEKKRRSF</sequence>
<gene>
    <name evidence="3" type="ORF">DYE49_07330</name>
    <name evidence="2" type="ORF">HNP77_000353</name>
</gene>
<dbReference type="SUPFAM" id="SSF54928">
    <property type="entry name" value="RNA-binding domain, RBD"/>
    <property type="match status" value="1"/>
</dbReference>
<proteinExistence type="predicted"/>
<dbReference type="SMART" id="SM00360">
    <property type="entry name" value="RRM"/>
    <property type="match status" value="1"/>
</dbReference>
<dbReference type="InterPro" id="IPR035979">
    <property type="entry name" value="RBD_domain_sf"/>
</dbReference>